<dbReference type="EMBL" id="MUJZ01062815">
    <property type="protein sequence ID" value="OTF71043.1"/>
    <property type="molecule type" value="Genomic_DNA"/>
</dbReference>
<organism evidence="2 3">
    <name type="scientific">Euroglyphus maynei</name>
    <name type="common">Mayne's house dust mite</name>
    <dbReference type="NCBI Taxonomy" id="6958"/>
    <lineage>
        <taxon>Eukaryota</taxon>
        <taxon>Metazoa</taxon>
        <taxon>Ecdysozoa</taxon>
        <taxon>Arthropoda</taxon>
        <taxon>Chelicerata</taxon>
        <taxon>Arachnida</taxon>
        <taxon>Acari</taxon>
        <taxon>Acariformes</taxon>
        <taxon>Sarcoptiformes</taxon>
        <taxon>Astigmata</taxon>
        <taxon>Psoroptidia</taxon>
        <taxon>Analgoidea</taxon>
        <taxon>Pyroglyphidae</taxon>
        <taxon>Pyroglyphinae</taxon>
        <taxon>Euroglyphus</taxon>
    </lineage>
</organism>
<sequence length="79" mass="8596">MMITVMVKLRLPFNDDIVVDDDDDDDDGEGVVKLSLLLITNDGVDGSLVTVIIGFSVLALFVSIVIESDDPLVTVVRFQ</sequence>
<comment type="caution">
    <text evidence="2">The sequence shown here is derived from an EMBL/GenBank/DDBJ whole genome shotgun (WGS) entry which is preliminary data.</text>
</comment>
<accession>A0A1Y3ATR0</accession>
<evidence type="ECO:0000313" key="2">
    <source>
        <dbReference type="EMBL" id="OTF71043.1"/>
    </source>
</evidence>
<evidence type="ECO:0000313" key="3">
    <source>
        <dbReference type="Proteomes" id="UP000194236"/>
    </source>
</evidence>
<evidence type="ECO:0000256" key="1">
    <source>
        <dbReference type="SAM" id="Phobius"/>
    </source>
</evidence>
<keyword evidence="1" id="KW-1133">Transmembrane helix</keyword>
<reference evidence="2 3" key="1">
    <citation type="submission" date="2017-03" db="EMBL/GenBank/DDBJ databases">
        <title>Genome Survey of Euroglyphus maynei.</title>
        <authorList>
            <person name="Arlian L.G."/>
            <person name="Morgan M.S."/>
            <person name="Rider S.D."/>
        </authorList>
    </citation>
    <scope>NUCLEOTIDE SEQUENCE [LARGE SCALE GENOMIC DNA]</scope>
    <source>
        <strain evidence="2">Arlian Lab</strain>
        <tissue evidence="2">Whole body</tissue>
    </source>
</reference>
<keyword evidence="1" id="KW-0472">Membrane</keyword>
<dbReference type="AlphaFoldDB" id="A0A1Y3ATR0"/>
<feature type="transmembrane region" description="Helical" evidence="1">
    <location>
        <begin position="46"/>
        <end position="66"/>
    </location>
</feature>
<proteinExistence type="predicted"/>
<protein>
    <recommendedName>
        <fullName evidence="4">Transmembrane protein</fullName>
    </recommendedName>
</protein>
<name>A0A1Y3ATR0_EURMA</name>
<keyword evidence="3" id="KW-1185">Reference proteome</keyword>
<evidence type="ECO:0008006" key="4">
    <source>
        <dbReference type="Google" id="ProtNLM"/>
    </source>
</evidence>
<keyword evidence="1" id="KW-0812">Transmembrane</keyword>
<gene>
    <name evidence="2" type="ORF">BLA29_009355</name>
</gene>
<dbReference type="Proteomes" id="UP000194236">
    <property type="component" value="Unassembled WGS sequence"/>
</dbReference>